<keyword evidence="4" id="KW-1185">Reference proteome</keyword>
<dbReference type="InterPro" id="IPR000182">
    <property type="entry name" value="GNAT_dom"/>
</dbReference>
<evidence type="ECO:0000313" key="3">
    <source>
        <dbReference type="EMBL" id="OYQ18908.1"/>
    </source>
</evidence>
<reference evidence="3 4" key="1">
    <citation type="submission" date="2017-07" db="EMBL/GenBank/DDBJ databases">
        <title>Elstera cyanobacteriorum sp. nov., a novel bacterium isolated from cyanobacterial aggregates in a eutrophic lake.</title>
        <authorList>
            <person name="Cai H."/>
        </authorList>
    </citation>
    <scope>NUCLEOTIDE SEQUENCE [LARGE SCALE GENOMIC DNA]</scope>
    <source>
        <strain evidence="3 4">TH019</strain>
    </source>
</reference>
<proteinExistence type="predicted"/>
<comment type="caution">
    <text evidence="3">The sequence shown here is derived from an EMBL/GenBank/DDBJ whole genome shotgun (WGS) entry which is preliminary data.</text>
</comment>
<gene>
    <name evidence="3" type="ORF">CHR90_11720</name>
</gene>
<accession>A0A255XPK7</accession>
<dbReference type="GO" id="GO:0016747">
    <property type="term" value="F:acyltransferase activity, transferring groups other than amino-acyl groups"/>
    <property type="evidence" value="ECO:0007669"/>
    <property type="project" value="InterPro"/>
</dbReference>
<organism evidence="3 4">
    <name type="scientific">Elstera cyanobacteriorum</name>
    <dbReference type="NCBI Taxonomy" id="2022747"/>
    <lineage>
        <taxon>Bacteria</taxon>
        <taxon>Pseudomonadati</taxon>
        <taxon>Pseudomonadota</taxon>
        <taxon>Alphaproteobacteria</taxon>
        <taxon>Rhodospirillales</taxon>
        <taxon>Rhodospirillaceae</taxon>
        <taxon>Elstera</taxon>
    </lineage>
</organism>
<dbReference type="Gene3D" id="3.40.630.30">
    <property type="match status" value="1"/>
</dbReference>
<dbReference type="RefSeq" id="WP_094409172.1">
    <property type="nucleotide sequence ID" value="NZ_BMJZ01000001.1"/>
</dbReference>
<feature type="compositionally biased region" description="Low complexity" evidence="1">
    <location>
        <begin position="249"/>
        <end position="268"/>
    </location>
</feature>
<protein>
    <recommendedName>
        <fullName evidence="2">N-acetyltransferase domain-containing protein</fullName>
    </recommendedName>
</protein>
<evidence type="ECO:0000259" key="2">
    <source>
        <dbReference type="PROSITE" id="PS51186"/>
    </source>
</evidence>
<evidence type="ECO:0000313" key="4">
    <source>
        <dbReference type="Proteomes" id="UP000216361"/>
    </source>
</evidence>
<dbReference type="AlphaFoldDB" id="A0A255XPK7"/>
<dbReference type="Proteomes" id="UP000216361">
    <property type="component" value="Unassembled WGS sequence"/>
</dbReference>
<dbReference type="PROSITE" id="PS51186">
    <property type="entry name" value="GNAT"/>
    <property type="match status" value="1"/>
</dbReference>
<feature type="region of interest" description="Disordered" evidence="1">
    <location>
        <begin position="148"/>
        <end position="171"/>
    </location>
</feature>
<dbReference type="OrthoDB" id="2436196at2"/>
<name>A0A255XPK7_9PROT</name>
<dbReference type="CDD" id="cd04301">
    <property type="entry name" value="NAT_SF"/>
    <property type="match status" value="1"/>
</dbReference>
<dbReference type="SUPFAM" id="SSF55729">
    <property type="entry name" value="Acyl-CoA N-acyltransferases (Nat)"/>
    <property type="match status" value="1"/>
</dbReference>
<feature type="region of interest" description="Disordered" evidence="1">
    <location>
        <begin position="198"/>
        <end position="314"/>
    </location>
</feature>
<feature type="domain" description="N-acetyltransferase" evidence="2">
    <location>
        <begin position="1"/>
        <end position="144"/>
    </location>
</feature>
<sequence>MLRRAKSVDIPFMVKGYEIGLRDGNFSESKMQINAFFANTTTHKNVHSYIYEHNGTVSGYAILRKKDDIRHEIMMMFVDPSVQGQGVGRKFLTAMLTGPLKDSPVLCSTTQPASARMMRLLKSLGFERKIEAADGVYWEKLNTPGATSALPAKPKGGASSPAQPTGQAPAPRLLLPVPMLEEAAETGDDLVQATKVTPQLPKSYAPKPVSNTPPPVLEGEAVVIPSTDPEAPTPQTISASPPSAPPEEPAALPASPSDTPPSALEESQSPPPAPPAQALISTEPAELAVDSPEATPVAEIQPPGSASLPQPPADFSAKARELGYVSKQERARQLARELFQTLRSQDEPATPEQLPAPIDTPPSTEAPDTEEIPLLATLNVVREKMGSLPGVSLPPLDRYRLMELNKKDLENMNVVELAALSAQLVKLAKDQLAEIDRLKVATQKRR</sequence>
<feature type="region of interest" description="Disordered" evidence="1">
    <location>
        <begin position="341"/>
        <end position="370"/>
    </location>
</feature>
<dbReference type="EMBL" id="NOXS01000032">
    <property type="protein sequence ID" value="OYQ18908.1"/>
    <property type="molecule type" value="Genomic_DNA"/>
</dbReference>
<dbReference type="InterPro" id="IPR016181">
    <property type="entry name" value="Acyl_CoA_acyltransferase"/>
</dbReference>
<evidence type="ECO:0000256" key="1">
    <source>
        <dbReference type="SAM" id="MobiDB-lite"/>
    </source>
</evidence>
<dbReference type="Pfam" id="PF00583">
    <property type="entry name" value="Acetyltransf_1"/>
    <property type="match status" value="1"/>
</dbReference>